<dbReference type="SMART" id="SM00642">
    <property type="entry name" value="Aamy"/>
    <property type="match status" value="1"/>
</dbReference>
<reference evidence="5" key="1">
    <citation type="journal article" date="2019" name="Int. J. Syst. Evol. Microbiol.">
        <title>The Global Catalogue of Microorganisms (GCM) 10K type strain sequencing project: providing services to taxonomists for standard genome sequencing and annotation.</title>
        <authorList>
            <consortium name="The Broad Institute Genomics Platform"/>
            <consortium name="The Broad Institute Genome Sequencing Center for Infectious Disease"/>
            <person name="Wu L."/>
            <person name="Ma J."/>
        </authorList>
    </citation>
    <scope>NUCLEOTIDE SEQUENCE [LARGE SCALE GENOMIC DNA]</scope>
    <source>
        <strain evidence="5">JCM 17938</strain>
    </source>
</reference>
<evidence type="ECO:0000313" key="5">
    <source>
        <dbReference type="Proteomes" id="UP001500212"/>
    </source>
</evidence>
<comment type="caution">
    <text evidence="4">The sequence shown here is derived from an EMBL/GenBank/DDBJ whole genome shotgun (WGS) entry which is preliminary data.</text>
</comment>
<keyword evidence="2" id="KW-0326">Glycosidase</keyword>
<dbReference type="Proteomes" id="UP001500212">
    <property type="component" value="Unassembled WGS sequence"/>
</dbReference>
<keyword evidence="1" id="KW-0378">Hydrolase</keyword>
<dbReference type="CDD" id="cd11354">
    <property type="entry name" value="AmyAc_bac_CMD_like"/>
    <property type="match status" value="1"/>
</dbReference>
<dbReference type="EMBL" id="BAABHJ010000002">
    <property type="protein sequence ID" value="GAA4602142.1"/>
    <property type="molecule type" value="Genomic_DNA"/>
</dbReference>
<keyword evidence="5" id="KW-1185">Reference proteome</keyword>
<protein>
    <submittedName>
        <fullName evidence="4">Alpha-amylase family protein</fullName>
    </submittedName>
</protein>
<dbReference type="InterPro" id="IPR017853">
    <property type="entry name" value="GH"/>
</dbReference>
<dbReference type="PANTHER" id="PTHR10357:SF210">
    <property type="entry name" value="MALTODEXTRIN GLUCOSIDASE"/>
    <property type="match status" value="1"/>
</dbReference>
<feature type="domain" description="Glycosyl hydrolase family 13 catalytic" evidence="3">
    <location>
        <begin position="11"/>
        <end position="352"/>
    </location>
</feature>
<evidence type="ECO:0000259" key="3">
    <source>
        <dbReference type="SMART" id="SM00642"/>
    </source>
</evidence>
<organism evidence="4 5">
    <name type="scientific">Actinoallomurus liliacearum</name>
    <dbReference type="NCBI Taxonomy" id="1080073"/>
    <lineage>
        <taxon>Bacteria</taxon>
        <taxon>Bacillati</taxon>
        <taxon>Actinomycetota</taxon>
        <taxon>Actinomycetes</taxon>
        <taxon>Streptosporangiales</taxon>
        <taxon>Thermomonosporaceae</taxon>
        <taxon>Actinoallomurus</taxon>
    </lineage>
</organism>
<dbReference type="SUPFAM" id="SSF51445">
    <property type="entry name" value="(Trans)glycosidases"/>
    <property type="match status" value="1"/>
</dbReference>
<dbReference type="InterPro" id="IPR006047">
    <property type="entry name" value="GH13_cat_dom"/>
</dbReference>
<evidence type="ECO:0000256" key="2">
    <source>
        <dbReference type="ARBA" id="ARBA00023295"/>
    </source>
</evidence>
<accession>A0ABP8TCF9</accession>
<dbReference type="RefSeq" id="WP_345347848.1">
    <property type="nucleotide sequence ID" value="NZ_BAABHJ010000002.1"/>
</dbReference>
<dbReference type="PANTHER" id="PTHR10357">
    <property type="entry name" value="ALPHA-AMYLASE FAMILY MEMBER"/>
    <property type="match status" value="1"/>
</dbReference>
<gene>
    <name evidence="4" type="ORF">GCM10023195_06230</name>
</gene>
<name>A0ABP8TCF9_9ACTN</name>
<evidence type="ECO:0000256" key="1">
    <source>
        <dbReference type="ARBA" id="ARBA00022801"/>
    </source>
</evidence>
<dbReference type="Gene3D" id="3.20.20.80">
    <property type="entry name" value="Glycosidases"/>
    <property type="match status" value="1"/>
</dbReference>
<evidence type="ECO:0000313" key="4">
    <source>
        <dbReference type="EMBL" id="GAA4602142.1"/>
    </source>
</evidence>
<proteinExistence type="predicted"/>
<sequence>MHWSEHAVWWHVYPLGFTGAERQALPPSAPPVPRLSRLANWLDYLIALGCNGLALGPVFASQTHGYDTVDHFRVDPRLGTEEDLLRLIEQASERGVRVLLDGVFNHVGRDFPAFADAAAHGSRSRYASWFRPAPDGDYATFEGHHRLVALNHDEPEVADYVSRVMTHWLERGVSGWRLDAAYAVPAPFWRTVTDRVRARFPDAWLMGEVIHGDYASYVTEGGLDSVTQYELWKAVWSSLNDGNLFELAWALKRHNALLETFAPHTFVGNHDVTRIASRLSEPRHLEHALVILCTVGGIPAIYSGDEQAFRGVKEDREGGDDAIRPAFPDDPAGLAGHGRSYYRLHQDLIGFRRRHPWLVRARTEVATLTNTAIVYTAGHDGEAVAVALNAADRPVELPLPPGGWAHAAGGGRIHEGRLSLPAAGWAIATAGG</sequence>
<dbReference type="Pfam" id="PF00128">
    <property type="entry name" value="Alpha-amylase"/>
    <property type="match status" value="1"/>
</dbReference>